<dbReference type="PANTHER" id="PTHR42966">
    <property type="entry name" value="N-ACETYLNEURAMINATE SYNTHASE"/>
    <property type="match status" value="1"/>
</dbReference>
<proteinExistence type="predicted"/>
<gene>
    <name evidence="2" type="primary">neuB</name>
    <name evidence="2" type="ORF">E4665_12350</name>
</gene>
<dbReference type="NCBIfam" id="TIGR03569">
    <property type="entry name" value="NeuB_NnaB"/>
    <property type="match status" value="1"/>
</dbReference>
<dbReference type="InterPro" id="IPR051690">
    <property type="entry name" value="PseI-like"/>
</dbReference>
<dbReference type="InterPro" id="IPR006190">
    <property type="entry name" value="SAF_AFP_Neu5Ac"/>
</dbReference>
<dbReference type="PROSITE" id="PS50844">
    <property type="entry name" value="AFP_LIKE"/>
    <property type="match status" value="1"/>
</dbReference>
<evidence type="ECO:0000313" key="3">
    <source>
        <dbReference type="Proteomes" id="UP000298347"/>
    </source>
</evidence>
<dbReference type="InterPro" id="IPR013785">
    <property type="entry name" value="Aldolase_TIM"/>
</dbReference>
<feature type="domain" description="AFP-like" evidence="1">
    <location>
        <begin position="282"/>
        <end position="338"/>
    </location>
</feature>
<dbReference type="Pfam" id="PF03102">
    <property type="entry name" value="NeuB"/>
    <property type="match status" value="1"/>
</dbReference>
<reference evidence="2 3" key="1">
    <citation type="journal article" date="2015" name="Int. J. Syst. Evol. Microbiol.">
        <title>Sporolactobacillus shoreae sp. nov. and Sporolactobacillus spathodeae sp. nov., two spore-forming lactic acid bacteria isolated from tree barks in Thailand.</title>
        <authorList>
            <person name="Thamacharoensuk T."/>
            <person name="Kitahara M."/>
            <person name="Ohkuma M."/>
            <person name="Thongchul N."/>
            <person name="Tanasupawat S."/>
        </authorList>
    </citation>
    <scope>NUCLEOTIDE SEQUENCE [LARGE SCALE GENOMIC DNA]</scope>
    <source>
        <strain evidence="2 3">BK92</strain>
    </source>
</reference>
<dbReference type="GO" id="GO:0047444">
    <property type="term" value="F:N-acylneuraminate-9-phosphate synthase activity"/>
    <property type="evidence" value="ECO:0007669"/>
    <property type="project" value="TreeGrafter"/>
</dbReference>
<keyword evidence="2" id="KW-0808">Transferase</keyword>
<comment type="caution">
    <text evidence="2">The sequence shown here is derived from an EMBL/GenBank/DDBJ whole genome shotgun (WGS) entry which is preliminary data.</text>
</comment>
<dbReference type="GO" id="GO:0050462">
    <property type="term" value="F:N-acetylneuraminate synthase activity"/>
    <property type="evidence" value="ECO:0007669"/>
    <property type="project" value="UniProtKB-EC"/>
</dbReference>
<dbReference type="EC" id="2.5.1.56" evidence="2"/>
<dbReference type="GO" id="GO:0016051">
    <property type="term" value="P:carbohydrate biosynthetic process"/>
    <property type="evidence" value="ECO:0007669"/>
    <property type="project" value="InterPro"/>
</dbReference>
<keyword evidence="3" id="KW-1185">Reference proteome</keyword>
<dbReference type="InterPro" id="IPR013132">
    <property type="entry name" value="PseI/NeuA/B-like_N"/>
</dbReference>
<dbReference type="Proteomes" id="UP000298347">
    <property type="component" value="Unassembled WGS sequence"/>
</dbReference>
<dbReference type="Gene3D" id="3.20.20.70">
    <property type="entry name" value="Aldolase class I"/>
    <property type="match status" value="1"/>
</dbReference>
<evidence type="ECO:0000259" key="1">
    <source>
        <dbReference type="PROSITE" id="PS50844"/>
    </source>
</evidence>
<dbReference type="Pfam" id="PF08666">
    <property type="entry name" value="SAF"/>
    <property type="match status" value="1"/>
</dbReference>
<dbReference type="InterPro" id="IPR057736">
    <property type="entry name" value="SAF_PseI/NeuA/NeuB"/>
</dbReference>
<dbReference type="InterPro" id="IPR013974">
    <property type="entry name" value="SAF"/>
</dbReference>
<dbReference type="EMBL" id="SRJD01000014">
    <property type="protein sequence ID" value="TGA97410.1"/>
    <property type="molecule type" value="Genomic_DNA"/>
</dbReference>
<dbReference type="SUPFAM" id="SSF51569">
    <property type="entry name" value="Aldolase"/>
    <property type="match status" value="1"/>
</dbReference>
<protein>
    <submittedName>
        <fullName evidence="2">N-acetylneuraminate synthase</fullName>
        <ecNumber evidence="2">2.5.1.56</ecNumber>
    </submittedName>
</protein>
<evidence type="ECO:0000313" key="2">
    <source>
        <dbReference type="EMBL" id="TGA97410.1"/>
    </source>
</evidence>
<dbReference type="PANTHER" id="PTHR42966:SF1">
    <property type="entry name" value="SIALIC ACID SYNTHASE"/>
    <property type="match status" value="1"/>
</dbReference>
<name>A0A4Z0GNI3_9BACL</name>
<dbReference type="Gene3D" id="3.90.1210.10">
    <property type="entry name" value="Antifreeze-like/N-acetylneuraminic acid synthase C-terminal domain"/>
    <property type="match status" value="1"/>
</dbReference>
<dbReference type="CDD" id="cd11615">
    <property type="entry name" value="SAF_NeuB_like"/>
    <property type="match status" value="1"/>
</dbReference>
<organism evidence="2 3">
    <name type="scientific">Sporolactobacillus shoreae</name>
    <dbReference type="NCBI Taxonomy" id="1465501"/>
    <lineage>
        <taxon>Bacteria</taxon>
        <taxon>Bacillati</taxon>
        <taxon>Bacillota</taxon>
        <taxon>Bacilli</taxon>
        <taxon>Bacillales</taxon>
        <taxon>Sporolactobacillaceae</taxon>
        <taxon>Sporolactobacillus</taxon>
    </lineage>
</organism>
<dbReference type="InterPro" id="IPR020007">
    <property type="entry name" value="NeuB/NeuA"/>
</dbReference>
<sequence length="338" mass="37553">MREPHHTFIIAEAGVNHNGDVNTAIRLIDAAKEAGADAVKFQTFKAENLVTREAPKAKYQKSTTGSGNQFDMLKALELSFNDHLILENYCDEKKIKFLSTPFDFESVDLLEKIGVEFYKTSSGDLTNTPLLAYIAKQGKPMIVSTGMANLGEVESAVEAMKQTGNDQISLLHCTSNYPTAMEDVNLNAMITLRNAFMLPIGYSDHTLGIEVPIAAVALGAEIIEKHLTLDKKMEGPDHQASLEPNELKKMIKSIRNIEQSFGDGIKSCQTSEENTKSVARKSIVARYDLKKGDKLTLSNLDFKRPGSGVSPRYINLVINRRIVRDIKQDERITFDLLE</sequence>
<dbReference type="InterPro" id="IPR036732">
    <property type="entry name" value="AFP_Neu5c_C_sf"/>
</dbReference>
<dbReference type="SUPFAM" id="SSF51269">
    <property type="entry name" value="AFP III-like domain"/>
    <property type="match status" value="1"/>
</dbReference>
<dbReference type="SMART" id="SM00858">
    <property type="entry name" value="SAF"/>
    <property type="match status" value="1"/>
</dbReference>
<dbReference type="AlphaFoldDB" id="A0A4Z0GNI3"/>
<dbReference type="RefSeq" id="WP_135349098.1">
    <property type="nucleotide sequence ID" value="NZ_SRJD01000014.1"/>
</dbReference>
<accession>A0A4Z0GNI3</accession>
<dbReference type="OrthoDB" id="9814210at2"/>